<dbReference type="AlphaFoldDB" id="A0A9D4AA09"/>
<reference evidence="1 2" key="1">
    <citation type="journal article" date="2021" name="Plant Biotechnol. J.">
        <title>Multi-omics assisted identification of the key and species-specific regulatory components of drought-tolerant mechanisms in Gossypium stocksii.</title>
        <authorList>
            <person name="Yu D."/>
            <person name="Ke L."/>
            <person name="Zhang D."/>
            <person name="Wu Y."/>
            <person name="Sun Y."/>
            <person name="Mei J."/>
            <person name="Sun J."/>
            <person name="Sun Y."/>
        </authorList>
    </citation>
    <scope>NUCLEOTIDE SEQUENCE [LARGE SCALE GENOMIC DNA]</scope>
    <source>
        <strain evidence="2">cv. E1</strain>
        <tissue evidence="1">Leaf</tissue>
    </source>
</reference>
<protein>
    <submittedName>
        <fullName evidence="1">Uncharacterized protein</fullName>
    </submittedName>
</protein>
<gene>
    <name evidence="1" type="ORF">J1N35_014712</name>
</gene>
<proteinExistence type="predicted"/>
<organism evidence="1 2">
    <name type="scientific">Gossypium stocksii</name>
    <dbReference type="NCBI Taxonomy" id="47602"/>
    <lineage>
        <taxon>Eukaryota</taxon>
        <taxon>Viridiplantae</taxon>
        <taxon>Streptophyta</taxon>
        <taxon>Embryophyta</taxon>
        <taxon>Tracheophyta</taxon>
        <taxon>Spermatophyta</taxon>
        <taxon>Magnoliopsida</taxon>
        <taxon>eudicotyledons</taxon>
        <taxon>Gunneridae</taxon>
        <taxon>Pentapetalae</taxon>
        <taxon>rosids</taxon>
        <taxon>malvids</taxon>
        <taxon>Malvales</taxon>
        <taxon>Malvaceae</taxon>
        <taxon>Malvoideae</taxon>
        <taxon>Gossypium</taxon>
    </lineage>
</organism>
<dbReference type="EMBL" id="JAIQCV010000005">
    <property type="protein sequence ID" value="KAH1097791.1"/>
    <property type="molecule type" value="Genomic_DNA"/>
</dbReference>
<dbReference type="Proteomes" id="UP000828251">
    <property type="component" value="Unassembled WGS sequence"/>
</dbReference>
<evidence type="ECO:0000313" key="2">
    <source>
        <dbReference type="Proteomes" id="UP000828251"/>
    </source>
</evidence>
<evidence type="ECO:0000313" key="1">
    <source>
        <dbReference type="EMBL" id="KAH1097791.1"/>
    </source>
</evidence>
<feature type="non-terminal residue" evidence="1">
    <location>
        <position position="1"/>
    </location>
</feature>
<name>A0A9D4AA09_9ROSI</name>
<sequence>QEDELNITKGVFDLIKLVVDIAIDVEAAVAIDVEVEFNTDIQLQPFLSESVDKLIHFLASVKEMLTDEVYDFILFLFDNEVKAQVCRSLRDIEMKMLEY</sequence>
<keyword evidence="2" id="KW-1185">Reference proteome</keyword>
<comment type="caution">
    <text evidence="1">The sequence shown here is derived from an EMBL/GenBank/DDBJ whole genome shotgun (WGS) entry which is preliminary data.</text>
</comment>
<accession>A0A9D4AA09</accession>